<reference evidence="1 2" key="1">
    <citation type="journal article" date="2019" name="Sci. Rep.">
        <title>Orb-weaving spider Araneus ventricosus genome elucidates the spidroin gene catalogue.</title>
        <authorList>
            <person name="Kono N."/>
            <person name="Nakamura H."/>
            <person name="Ohtoshi R."/>
            <person name="Moran D.A.P."/>
            <person name="Shinohara A."/>
            <person name="Yoshida Y."/>
            <person name="Fujiwara M."/>
            <person name="Mori M."/>
            <person name="Tomita M."/>
            <person name="Arakawa K."/>
        </authorList>
    </citation>
    <scope>NUCLEOTIDE SEQUENCE [LARGE SCALE GENOMIC DNA]</scope>
</reference>
<dbReference type="EMBL" id="BGPR01007346">
    <property type="protein sequence ID" value="GBN26149.1"/>
    <property type="molecule type" value="Genomic_DNA"/>
</dbReference>
<dbReference type="AlphaFoldDB" id="A0A4Y2MHV1"/>
<proteinExistence type="predicted"/>
<dbReference type="Proteomes" id="UP000499080">
    <property type="component" value="Unassembled WGS sequence"/>
</dbReference>
<sequence>MVLEPWLIKSSKMKKRHGELKKYRRRTKESVLTKFIVNLVSESNISEGLENICGFNFASGERHLDAGESRVKIDAKKVSKWCFCAVNPFTSVQAIISIATVVTGKGEKINCYDAQNIGAIRMKKIWWHFP</sequence>
<gene>
    <name evidence="1" type="ORF">AVEN_253063_1</name>
</gene>
<name>A0A4Y2MHV1_ARAVE</name>
<evidence type="ECO:0000313" key="2">
    <source>
        <dbReference type="Proteomes" id="UP000499080"/>
    </source>
</evidence>
<accession>A0A4Y2MHV1</accession>
<organism evidence="1 2">
    <name type="scientific">Araneus ventricosus</name>
    <name type="common">Orbweaver spider</name>
    <name type="synonym">Epeira ventricosa</name>
    <dbReference type="NCBI Taxonomy" id="182803"/>
    <lineage>
        <taxon>Eukaryota</taxon>
        <taxon>Metazoa</taxon>
        <taxon>Ecdysozoa</taxon>
        <taxon>Arthropoda</taxon>
        <taxon>Chelicerata</taxon>
        <taxon>Arachnida</taxon>
        <taxon>Araneae</taxon>
        <taxon>Araneomorphae</taxon>
        <taxon>Entelegynae</taxon>
        <taxon>Araneoidea</taxon>
        <taxon>Araneidae</taxon>
        <taxon>Araneus</taxon>
    </lineage>
</organism>
<keyword evidence="2" id="KW-1185">Reference proteome</keyword>
<comment type="caution">
    <text evidence="1">The sequence shown here is derived from an EMBL/GenBank/DDBJ whole genome shotgun (WGS) entry which is preliminary data.</text>
</comment>
<protein>
    <submittedName>
        <fullName evidence="1">Uncharacterized protein</fullName>
    </submittedName>
</protein>
<evidence type="ECO:0000313" key="1">
    <source>
        <dbReference type="EMBL" id="GBN26149.1"/>
    </source>
</evidence>